<dbReference type="HOGENOM" id="CLU_191453_2_0_11"/>
<gene>
    <name evidence="2" type="ORF">A606_00700</name>
</gene>
<evidence type="ECO:0000256" key="1">
    <source>
        <dbReference type="SAM" id="MobiDB-lite"/>
    </source>
</evidence>
<dbReference type="STRING" id="1200352.A606_00700"/>
<dbReference type="KEGG" id="cter:A606_00700"/>
<proteinExistence type="predicted"/>
<dbReference type="EMBL" id="CP003696">
    <property type="protein sequence ID" value="AGP29795.1"/>
    <property type="molecule type" value="Genomic_DNA"/>
</dbReference>
<dbReference type="RefSeq" id="WP_020440160.1">
    <property type="nucleotide sequence ID" value="NC_021663.1"/>
</dbReference>
<protein>
    <submittedName>
        <fullName evidence="2">DNA binding domain-containing protein</fullName>
    </submittedName>
</protein>
<accession>S4XDX3</accession>
<sequence>MSTTSKRTTPLQQVKPRRYETMQSAAERTGLSVKSIRRRVAEGKLTGYRLGQRIIRLDPAEVDAMFVPTTKWAEA</sequence>
<dbReference type="Proteomes" id="UP000014809">
    <property type="component" value="Chromosome"/>
</dbReference>
<dbReference type="AlphaFoldDB" id="S4XDX3"/>
<name>S4XDX3_9CORY</name>
<organism evidence="2 3">
    <name type="scientific">Corynebacterium terpenotabidum Y-11</name>
    <dbReference type="NCBI Taxonomy" id="1200352"/>
    <lineage>
        <taxon>Bacteria</taxon>
        <taxon>Bacillati</taxon>
        <taxon>Actinomycetota</taxon>
        <taxon>Actinomycetes</taxon>
        <taxon>Mycobacteriales</taxon>
        <taxon>Corynebacteriaceae</taxon>
        <taxon>Corynebacterium</taxon>
    </lineage>
</organism>
<keyword evidence="3" id="KW-1185">Reference proteome</keyword>
<reference evidence="2 3" key="1">
    <citation type="submission" date="2012-06" db="EMBL/GenBank/DDBJ databases">
        <title>Complete genome sequence of Corynebacterium terpenotabidum Y-11 (=DSM 44721).</title>
        <authorList>
            <person name="Ruckert C."/>
            <person name="Albersmeier A."/>
            <person name="Al-Dilaimi A."/>
            <person name="Szczepanowski R."/>
            <person name="Kalinowski J."/>
        </authorList>
    </citation>
    <scope>NUCLEOTIDE SEQUENCE [LARGE SCALE GENOMIC DNA]</scope>
    <source>
        <strain evidence="2 3">Y-11</strain>
    </source>
</reference>
<evidence type="ECO:0000313" key="3">
    <source>
        <dbReference type="Proteomes" id="UP000014809"/>
    </source>
</evidence>
<dbReference type="PATRIC" id="fig|1200352.3.peg.135"/>
<feature type="compositionally biased region" description="Polar residues" evidence="1">
    <location>
        <begin position="1"/>
        <end position="12"/>
    </location>
</feature>
<feature type="region of interest" description="Disordered" evidence="1">
    <location>
        <begin position="1"/>
        <end position="26"/>
    </location>
</feature>
<dbReference type="eggNOG" id="ENOG5031E39">
    <property type="taxonomic scope" value="Bacteria"/>
</dbReference>
<evidence type="ECO:0000313" key="2">
    <source>
        <dbReference type="EMBL" id="AGP29795.1"/>
    </source>
</evidence>